<dbReference type="EnsemblPlants" id="Kaladp0042s0249.1.v1.1">
    <property type="protein sequence ID" value="Kaladp0042s0249.1.v1.1"/>
    <property type="gene ID" value="Kaladp0042s0249.v1.1"/>
</dbReference>
<sequence>MYDRENESALQYEYDRGGGQRESDSHRTSIVEEENEDLPKDKQHDYDVNGMPYMPFESESHVVLLSRGGANAIFSCTYPLLGTESFSGLPHPIIFQTCINITASNFN</sequence>
<dbReference type="Proteomes" id="UP000594263">
    <property type="component" value="Unplaced"/>
</dbReference>
<feature type="region of interest" description="Disordered" evidence="1">
    <location>
        <begin position="1"/>
        <end position="51"/>
    </location>
</feature>
<proteinExistence type="predicted"/>
<dbReference type="Gramene" id="Kaladp0042s0249.1.v1.1">
    <property type="protein sequence ID" value="Kaladp0042s0249.1.v1.1"/>
    <property type="gene ID" value="Kaladp0042s0249.v1.1"/>
</dbReference>
<evidence type="ECO:0000256" key="1">
    <source>
        <dbReference type="SAM" id="MobiDB-lite"/>
    </source>
</evidence>
<evidence type="ECO:0000313" key="3">
    <source>
        <dbReference type="Proteomes" id="UP000594263"/>
    </source>
</evidence>
<dbReference type="AlphaFoldDB" id="A0A7N0TQD2"/>
<accession>A0A7N0TQD2</accession>
<organism evidence="2 3">
    <name type="scientific">Kalanchoe fedtschenkoi</name>
    <name type="common">Lavender scallops</name>
    <name type="synonym">South American air plant</name>
    <dbReference type="NCBI Taxonomy" id="63787"/>
    <lineage>
        <taxon>Eukaryota</taxon>
        <taxon>Viridiplantae</taxon>
        <taxon>Streptophyta</taxon>
        <taxon>Embryophyta</taxon>
        <taxon>Tracheophyta</taxon>
        <taxon>Spermatophyta</taxon>
        <taxon>Magnoliopsida</taxon>
        <taxon>eudicotyledons</taxon>
        <taxon>Gunneridae</taxon>
        <taxon>Pentapetalae</taxon>
        <taxon>Saxifragales</taxon>
        <taxon>Crassulaceae</taxon>
        <taxon>Kalanchoe</taxon>
    </lineage>
</organism>
<keyword evidence="3" id="KW-1185">Reference proteome</keyword>
<evidence type="ECO:0000313" key="2">
    <source>
        <dbReference type="EnsemblPlants" id="Kaladp0042s0249.1.v1.1"/>
    </source>
</evidence>
<reference evidence="2" key="1">
    <citation type="submission" date="2021-01" db="UniProtKB">
        <authorList>
            <consortium name="EnsemblPlants"/>
        </authorList>
    </citation>
    <scope>IDENTIFICATION</scope>
</reference>
<feature type="compositionally biased region" description="Basic and acidic residues" evidence="1">
    <location>
        <begin position="37"/>
        <end position="47"/>
    </location>
</feature>
<protein>
    <submittedName>
        <fullName evidence="2">Uncharacterized protein</fullName>
    </submittedName>
</protein>
<name>A0A7N0TQD2_KALFE</name>
<feature type="compositionally biased region" description="Basic and acidic residues" evidence="1">
    <location>
        <begin position="1"/>
        <end position="30"/>
    </location>
</feature>